<dbReference type="Proteomes" id="UP000605201">
    <property type="component" value="Unassembled WGS sequence"/>
</dbReference>
<keyword evidence="1" id="KW-0805">Transcription regulation</keyword>
<dbReference type="Gene3D" id="2.60.120.10">
    <property type="entry name" value="Jelly Rolls"/>
    <property type="match status" value="1"/>
</dbReference>
<dbReference type="InterPro" id="IPR018490">
    <property type="entry name" value="cNMP-bd_dom_sf"/>
</dbReference>
<dbReference type="SUPFAM" id="SSF51206">
    <property type="entry name" value="cAMP-binding domain-like"/>
    <property type="match status" value="1"/>
</dbReference>
<dbReference type="InterPro" id="IPR036388">
    <property type="entry name" value="WH-like_DNA-bd_sf"/>
</dbReference>
<keyword evidence="2" id="KW-0238">DNA-binding</keyword>
<proteinExistence type="predicted"/>
<dbReference type="AlphaFoldDB" id="A0A8J6P5G1"/>
<evidence type="ECO:0000256" key="1">
    <source>
        <dbReference type="ARBA" id="ARBA00023015"/>
    </source>
</evidence>
<feature type="domain" description="Cyclic nucleotide-binding" evidence="4">
    <location>
        <begin position="13"/>
        <end position="133"/>
    </location>
</feature>
<dbReference type="GO" id="GO:0003700">
    <property type="term" value="F:DNA-binding transcription factor activity"/>
    <property type="evidence" value="ECO:0007669"/>
    <property type="project" value="TreeGrafter"/>
</dbReference>
<dbReference type="SMART" id="SM00419">
    <property type="entry name" value="HTH_CRP"/>
    <property type="match status" value="1"/>
</dbReference>
<name>A0A8J6P5G1_9BACT</name>
<protein>
    <submittedName>
        <fullName evidence="6">Crp/Fnr family transcriptional regulator</fullName>
    </submittedName>
</protein>
<evidence type="ECO:0000313" key="6">
    <source>
        <dbReference type="EMBL" id="MBC8432570.1"/>
    </source>
</evidence>
<dbReference type="InterPro" id="IPR000595">
    <property type="entry name" value="cNMP-bd_dom"/>
</dbReference>
<evidence type="ECO:0000256" key="3">
    <source>
        <dbReference type="ARBA" id="ARBA00023163"/>
    </source>
</evidence>
<dbReference type="EMBL" id="JACNIG010000233">
    <property type="protein sequence ID" value="MBC8432570.1"/>
    <property type="molecule type" value="Genomic_DNA"/>
</dbReference>
<evidence type="ECO:0000313" key="7">
    <source>
        <dbReference type="Proteomes" id="UP000605201"/>
    </source>
</evidence>
<dbReference type="InterPro" id="IPR014710">
    <property type="entry name" value="RmlC-like_jellyroll"/>
</dbReference>
<gene>
    <name evidence="6" type="ORF">H8D96_11710</name>
</gene>
<dbReference type="InterPro" id="IPR036390">
    <property type="entry name" value="WH_DNA-bd_sf"/>
</dbReference>
<sequence length="226" mass="25144">MKKKLDILSETPLFSGLPEDQLREIEQIAIEKNFRKSETIFIEGDDGIGFYVVVEGRIKIYKLSSEGKEQILHIFGAGEPFGEVPVFTGKPFPANAESLAKSRLLFFPRKAFVDLISDNPSLALNMLAVLSTRLRRFTVQIENLSLKEVPSRLAAYLIYLAEEQGRKDSVKLHISKGQLASLLGTIPETLSRIFAKMSAQNLIQVTGRDISLIDLAGLEDLAEHGK</sequence>
<organism evidence="6 7">
    <name type="scientific">Candidatus Desulfatibia vada</name>
    <dbReference type="NCBI Taxonomy" id="2841696"/>
    <lineage>
        <taxon>Bacteria</taxon>
        <taxon>Pseudomonadati</taxon>
        <taxon>Thermodesulfobacteriota</taxon>
        <taxon>Desulfobacteria</taxon>
        <taxon>Desulfobacterales</taxon>
        <taxon>Desulfobacterales incertae sedis</taxon>
        <taxon>Candidatus Desulfatibia</taxon>
    </lineage>
</organism>
<dbReference type="InterPro" id="IPR012318">
    <property type="entry name" value="HTH_CRP"/>
</dbReference>
<dbReference type="Pfam" id="PF00027">
    <property type="entry name" value="cNMP_binding"/>
    <property type="match status" value="1"/>
</dbReference>
<dbReference type="Pfam" id="PF13545">
    <property type="entry name" value="HTH_Crp_2"/>
    <property type="match status" value="1"/>
</dbReference>
<accession>A0A8J6P5G1</accession>
<dbReference type="PANTHER" id="PTHR24567:SF68">
    <property type="entry name" value="DNA-BINDING TRANSCRIPTIONAL DUAL REGULATOR CRP"/>
    <property type="match status" value="1"/>
</dbReference>
<dbReference type="PANTHER" id="PTHR24567">
    <property type="entry name" value="CRP FAMILY TRANSCRIPTIONAL REGULATORY PROTEIN"/>
    <property type="match status" value="1"/>
</dbReference>
<dbReference type="CDD" id="cd00038">
    <property type="entry name" value="CAP_ED"/>
    <property type="match status" value="1"/>
</dbReference>
<dbReference type="InterPro" id="IPR050397">
    <property type="entry name" value="Env_Response_Regulators"/>
</dbReference>
<dbReference type="PROSITE" id="PS50042">
    <property type="entry name" value="CNMP_BINDING_3"/>
    <property type="match status" value="1"/>
</dbReference>
<dbReference type="Gene3D" id="1.10.10.10">
    <property type="entry name" value="Winged helix-like DNA-binding domain superfamily/Winged helix DNA-binding domain"/>
    <property type="match status" value="1"/>
</dbReference>
<dbReference type="PROSITE" id="PS51063">
    <property type="entry name" value="HTH_CRP_2"/>
    <property type="match status" value="1"/>
</dbReference>
<evidence type="ECO:0000256" key="2">
    <source>
        <dbReference type="ARBA" id="ARBA00023125"/>
    </source>
</evidence>
<feature type="domain" description="HTH crp-type" evidence="5">
    <location>
        <begin position="147"/>
        <end position="216"/>
    </location>
</feature>
<evidence type="ECO:0000259" key="5">
    <source>
        <dbReference type="PROSITE" id="PS51063"/>
    </source>
</evidence>
<dbReference type="SMART" id="SM00100">
    <property type="entry name" value="cNMP"/>
    <property type="match status" value="1"/>
</dbReference>
<dbReference type="GO" id="GO:0005829">
    <property type="term" value="C:cytosol"/>
    <property type="evidence" value="ECO:0007669"/>
    <property type="project" value="TreeGrafter"/>
</dbReference>
<dbReference type="GO" id="GO:0003677">
    <property type="term" value="F:DNA binding"/>
    <property type="evidence" value="ECO:0007669"/>
    <property type="project" value="UniProtKB-KW"/>
</dbReference>
<keyword evidence="3" id="KW-0804">Transcription</keyword>
<dbReference type="SUPFAM" id="SSF46785">
    <property type="entry name" value="Winged helix' DNA-binding domain"/>
    <property type="match status" value="1"/>
</dbReference>
<reference evidence="6 7" key="1">
    <citation type="submission" date="2020-08" db="EMBL/GenBank/DDBJ databases">
        <title>Bridging the membrane lipid divide: bacteria of the FCB group superphylum have the potential to synthesize archaeal ether lipids.</title>
        <authorList>
            <person name="Villanueva L."/>
            <person name="Von Meijenfeldt F.A.B."/>
            <person name="Westbye A.B."/>
            <person name="Yadav S."/>
            <person name="Hopmans E.C."/>
            <person name="Dutilh B.E."/>
            <person name="Sinninghe Damste J.S."/>
        </authorList>
    </citation>
    <scope>NUCLEOTIDE SEQUENCE [LARGE SCALE GENOMIC DNA]</scope>
    <source>
        <strain evidence="6">NIOZ-UU17</strain>
    </source>
</reference>
<comment type="caution">
    <text evidence="6">The sequence shown here is derived from an EMBL/GenBank/DDBJ whole genome shotgun (WGS) entry which is preliminary data.</text>
</comment>
<evidence type="ECO:0000259" key="4">
    <source>
        <dbReference type="PROSITE" id="PS50042"/>
    </source>
</evidence>